<dbReference type="GO" id="GO:0009723">
    <property type="term" value="P:response to ethylene"/>
    <property type="evidence" value="ECO:0007669"/>
    <property type="project" value="TreeGrafter"/>
</dbReference>
<dbReference type="GO" id="GO:0010104">
    <property type="term" value="P:regulation of ethylene-activated signaling pathway"/>
    <property type="evidence" value="ECO:0007669"/>
    <property type="project" value="TreeGrafter"/>
</dbReference>
<dbReference type="AlphaFoldDB" id="A0A8J5XJH0"/>
<keyword evidence="3" id="KW-1185">Reference proteome</keyword>
<dbReference type="PANTHER" id="PTHR20921:SF0">
    <property type="entry name" value="TRANSMEMBRANE PROTEIN 222"/>
    <property type="match status" value="1"/>
</dbReference>
<dbReference type="EMBL" id="JAGTXO010000003">
    <property type="protein sequence ID" value="KAG8468918.1"/>
    <property type="molecule type" value="Genomic_DNA"/>
</dbReference>
<evidence type="ECO:0000313" key="3">
    <source>
        <dbReference type="Proteomes" id="UP000751190"/>
    </source>
</evidence>
<dbReference type="GO" id="GO:0005794">
    <property type="term" value="C:Golgi apparatus"/>
    <property type="evidence" value="ECO:0007669"/>
    <property type="project" value="TreeGrafter"/>
</dbReference>
<dbReference type="InterPro" id="IPR008496">
    <property type="entry name" value="TMEM222/RTE1"/>
</dbReference>
<comment type="caution">
    <text evidence="2">The sequence shown here is derived from an EMBL/GenBank/DDBJ whole genome shotgun (WGS) entry which is preliminary data.</text>
</comment>
<feature type="transmembrane region" description="Helical" evidence="1">
    <location>
        <begin position="162"/>
        <end position="185"/>
    </location>
</feature>
<dbReference type="Proteomes" id="UP000751190">
    <property type="component" value="Unassembled WGS sequence"/>
</dbReference>
<keyword evidence="1" id="KW-0812">Transmembrane</keyword>
<sequence>MGELLVSEDDEPKHLDLDGVPLHVNHAARRYPVCIVWTPIHPISWLAPYVGHVGVCSTDGVVYDWTGVINRDRMAFGWPARYVQFKLAEVDCTAEDWDAKLAAAVSLFDGYDGPRYNFVSWNCHSFIVLFLNSLGGKGQCAGRWNLVTICGLFLAAGRFTSLGGFVGTWGPLALCYAAALGAAGWEGVQRFFRVSCLVNAVIILWFALATAVGVRGMHGRWGTQSCAKPAIGVAVGAP</sequence>
<reference evidence="2" key="1">
    <citation type="submission" date="2021-05" db="EMBL/GenBank/DDBJ databases">
        <title>The genome of the haptophyte Pavlova lutheri (Diacronema luteri, Pavlovales) - a model for lipid biosynthesis in eukaryotic algae.</title>
        <authorList>
            <person name="Hulatt C.J."/>
            <person name="Posewitz M.C."/>
        </authorList>
    </citation>
    <scope>NUCLEOTIDE SEQUENCE</scope>
    <source>
        <strain evidence="2">NIVA-4/92</strain>
    </source>
</reference>
<feature type="transmembrane region" description="Helical" evidence="1">
    <location>
        <begin position="191"/>
        <end position="214"/>
    </location>
</feature>
<name>A0A8J5XJH0_DIALT</name>
<gene>
    <name evidence="2" type="ORF">KFE25_007436</name>
</gene>
<evidence type="ECO:0000256" key="1">
    <source>
        <dbReference type="SAM" id="Phobius"/>
    </source>
</evidence>
<accession>A0A8J5XJH0</accession>
<dbReference type="OrthoDB" id="267284at2759"/>
<dbReference type="PANTHER" id="PTHR20921">
    <property type="entry name" value="TRANSMEMBRANE PROTEIN 222"/>
    <property type="match status" value="1"/>
</dbReference>
<dbReference type="OMA" id="SNPFPMR"/>
<dbReference type="Pfam" id="PF05608">
    <property type="entry name" value="RTE1"/>
    <property type="match status" value="1"/>
</dbReference>
<protein>
    <submittedName>
        <fullName evidence="2">Uncharacterized protein</fullName>
    </submittedName>
</protein>
<organism evidence="2 3">
    <name type="scientific">Diacronema lutheri</name>
    <name type="common">Unicellular marine alga</name>
    <name type="synonym">Monochrysis lutheri</name>
    <dbReference type="NCBI Taxonomy" id="2081491"/>
    <lineage>
        <taxon>Eukaryota</taxon>
        <taxon>Haptista</taxon>
        <taxon>Haptophyta</taxon>
        <taxon>Pavlovophyceae</taxon>
        <taxon>Pavlovales</taxon>
        <taxon>Pavlovaceae</taxon>
        <taxon>Diacronema</taxon>
    </lineage>
</organism>
<proteinExistence type="predicted"/>
<keyword evidence="1" id="KW-1133">Transmembrane helix</keyword>
<keyword evidence="1" id="KW-0472">Membrane</keyword>
<dbReference type="GO" id="GO:0005783">
    <property type="term" value="C:endoplasmic reticulum"/>
    <property type="evidence" value="ECO:0007669"/>
    <property type="project" value="TreeGrafter"/>
</dbReference>
<evidence type="ECO:0000313" key="2">
    <source>
        <dbReference type="EMBL" id="KAG8468918.1"/>
    </source>
</evidence>